<dbReference type="InterPro" id="IPR030183">
    <property type="entry name" value="SLAC/SLAH"/>
</dbReference>
<feature type="transmembrane region" description="Helical" evidence="10">
    <location>
        <begin position="238"/>
        <end position="260"/>
    </location>
</feature>
<evidence type="ECO:0000256" key="2">
    <source>
        <dbReference type="ARBA" id="ARBA00004236"/>
    </source>
</evidence>
<evidence type="ECO:0000313" key="12">
    <source>
        <dbReference type="Proteomes" id="UP000247409"/>
    </source>
</evidence>
<feature type="transmembrane region" description="Helical" evidence="10">
    <location>
        <begin position="313"/>
        <end position="331"/>
    </location>
</feature>
<dbReference type="InterPro" id="IPR038665">
    <property type="entry name" value="Voltage-dep_anion_channel_sf"/>
</dbReference>
<dbReference type="PANTHER" id="PTHR31269:SF2">
    <property type="entry name" value="S-TYPE ANION CHANNEL SLAH3"/>
    <property type="match status" value="1"/>
</dbReference>
<dbReference type="AlphaFoldDB" id="A0A2V3IX87"/>
<feature type="transmembrane region" description="Helical" evidence="10">
    <location>
        <begin position="343"/>
        <end position="364"/>
    </location>
</feature>
<dbReference type="PANTHER" id="PTHR31269">
    <property type="entry name" value="S-TYPE ANION CHANNEL SLAH3"/>
    <property type="match status" value="1"/>
</dbReference>
<evidence type="ECO:0000256" key="10">
    <source>
        <dbReference type="SAM" id="Phobius"/>
    </source>
</evidence>
<keyword evidence="9 10" id="KW-0472">Membrane</keyword>
<evidence type="ECO:0000256" key="1">
    <source>
        <dbReference type="ARBA" id="ARBA00004127"/>
    </source>
</evidence>
<organism evidence="11 12">
    <name type="scientific">Gracilariopsis chorda</name>
    <dbReference type="NCBI Taxonomy" id="448386"/>
    <lineage>
        <taxon>Eukaryota</taxon>
        <taxon>Rhodophyta</taxon>
        <taxon>Florideophyceae</taxon>
        <taxon>Rhodymeniophycidae</taxon>
        <taxon>Gracilariales</taxon>
        <taxon>Gracilariaceae</taxon>
        <taxon>Gracilariopsis</taxon>
    </lineage>
</organism>
<keyword evidence="6 10" id="KW-0812">Transmembrane</keyword>
<keyword evidence="12" id="KW-1185">Reference proteome</keyword>
<accession>A0A2V3IX87</accession>
<dbReference type="GO" id="GO:0012505">
    <property type="term" value="C:endomembrane system"/>
    <property type="evidence" value="ECO:0007669"/>
    <property type="project" value="UniProtKB-SubCell"/>
</dbReference>
<gene>
    <name evidence="11" type="ORF">BWQ96_03465</name>
</gene>
<dbReference type="Proteomes" id="UP000247409">
    <property type="component" value="Unassembled WGS sequence"/>
</dbReference>
<evidence type="ECO:0000256" key="4">
    <source>
        <dbReference type="ARBA" id="ARBA00022448"/>
    </source>
</evidence>
<comment type="similarity">
    <text evidence="3">Belongs to the SLAC1 S-type anion channel family.</text>
</comment>
<keyword evidence="7 10" id="KW-1133">Transmembrane helix</keyword>
<dbReference type="EMBL" id="NBIV01000033">
    <property type="protein sequence ID" value="PXF46774.1"/>
    <property type="molecule type" value="Genomic_DNA"/>
</dbReference>
<keyword evidence="5" id="KW-1003">Cell membrane</keyword>
<dbReference type="OrthoDB" id="1099at2759"/>
<evidence type="ECO:0000256" key="9">
    <source>
        <dbReference type="ARBA" id="ARBA00023136"/>
    </source>
</evidence>
<sequence>MSPSPPPPVATIPSVVLSVLTAVSSFRTDDEGDPAQPSKWRQRIVQFDVSHNAMALAFFAFTATLNIATRIGFPIALSTFFFILSSFVLALCLTLTAIRTIIYPDAIRQDFGNPRLINFFFLPAIIAPIVLLTLPPPIRMYNVSQALFYVFFVYQLALSLHTYGQWLHVSNPVASVYPLLFMQTIAFFLLSILASTLNLTDQAVFLLVPGILFWLVIFVTVFQHMTPALKSARQSPNPIFFLFLAPPAQATIAILTLQAARLGPMSNMPPQFLRLPSPLPWTIHSEIALYVDLFIYALLLRLLPTWLDQSFSVVWWAYVFPMSGAASAIILRYEAHPTLFWKILASVALAMAASALLIVSLLTLRGAWRGDFPKNAGCQTAYLRHYMNLNEKKAYANMSSSSFSSFSSSVTEEV</sequence>
<protein>
    <submittedName>
        <fullName evidence="11">S-type anion channel SLAH2</fullName>
    </submittedName>
</protein>
<comment type="caution">
    <text evidence="11">The sequence shown here is derived from an EMBL/GenBank/DDBJ whole genome shotgun (WGS) entry which is preliminary data.</text>
</comment>
<name>A0A2V3IX87_9FLOR</name>
<feature type="transmembrane region" description="Helical" evidence="10">
    <location>
        <begin position="287"/>
        <end position="307"/>
    </location>
</feature>
<feature type="transmembrane region" description="Helical" evidence="10">
    <location>
        <begin position="80"/>
        <end position="104"/>
    </location>
</feature>
<dbReference type="GO" id="GO:0008308">
    <property type="term" value="F:voltage-gated monoatomic anion channel activity"/>
    <property type="evidence" value="ECO:0007669"/>
    <property type="project" value="InterPro"/>
</dbReference>
<proteinExistence type="inferred from homology"/>
<feature type="transmembrane region" description="Helical" evidence="10">
    <location>
        <begin position="116"/>
        <end position="134"/>
    </location>
</feature>
<keyword evidence="4" id="KW-0813">Transport</keyword>
<feature type="transmembrane region" description="Helical" evidence="10">
    <location>
        <begin position="176"/>
        <end position="197"/>
    </location>
</feature>
<dbReference type="GO" id="GO:0006873">
    <property type="term" value="P:intracellular monoatomic ion homeostasis"/>
    <property type="evidence" value="ECO:0007669"/>
    <property type="project" value="InterPro"/>
</dbReference>
<feature type="transmembrane region" description="Helical" evidence="10">
    <location>
        <begin position="204"/>
        <end position="226"/>
    </location>
</feature>
<reference evidence="11 12" key="1">
    <citation type="journal article" date="2018" name="Mol. Biol. Evol.">
        <title>Analysis of the draft genome of the red seaweed Gracilariopsis chorda provides insights into genome size evolution in Rhodophyta.</title>
        <authorList>
            <person name="Lee J."/>
            <person name="Yang E.C."/>
            <person name="Graf L."/>
            <person name="Yang J.H."/>
            <person name="Qiu H."/>
            <person name="Zel Zion U."/>
            <person name="Chan C.X."/>
            <person name="Stephens T.G."/>
            <person name="Weber A.P.M."/>
            <person name="Boo G.H."/>
            <person name="Boo S.M."/>
            <person name="Kim K.M."/>
            <person name="Shin Y."/>
            <person name="Jung M."/>
            <person name="Lee S.J."/>
            <person name="Yim H.S."/>
            <person name="Lee J.H."/>
            <person name="Bhattacharya D."/>
            <person name="Yoon H.S."/>
        </authorList>
    </citation>
    <scope>NUCLEOTIDE SEQUENCE [LARGE SCALE GENOMIC DNA]</scope>
    <source>
        <strain evidence="11 12">SKKU-2015</strain>
        <tissue evidence="11">Whole body</tissue>
    </source>
</reference>
<evidence type="ECO:0000256" key="8">
    <source>
        <dbReference type="ARBA" id="ARBA00023065"/>
    </source>
</evidence>
<dbReference type="Pfam" id="PF03595">
    <property type="entry name" value="SLAC1"/>
    <property type="match status" value="1"/>
</dbReference>
<feature type="transmembrane region" description="Helical" evidence="10">
    <location>
        <begin position="146"/>
        <end position="164"/>
    </location>
</feature>
<dbReference type="InterPro" id="IPR004695">
    <property type="entry name" value="SLAC1/Mae1/Ssu1/TehA"/>
</dbReference>
<evidence type="ECO:0000256" key="3">
    <source>
        <dbReference type="ARBA" id="ARBA00007808"/>
    </source>
</evidence>
<keyword evidence="8" id="KW-0406">Ion transport</keyword>
<comment type="subcellular location">
    <subcellularLocation>
        <location evidence="2">Cell membrane</location>
    </subcellularLocation>
    <subcellularLocation>
        <location evidence="1">Endomembrane system</location>
        <topology evidence="1">Multi-pass membrane protein</topology>
    </subcellularLocation>
</comment>
<dbReference type="Gene3D" id="1.50.10.150">
    <property type="entry name" value="Voltage-dependent anion channel"/>
    <property type="match status" value="1"/>
</dbReference>
<feature type="transmembrane region" description="Helical" evidence="10">
    <location>
        <begin position="49"/>
        <end position="68"/>
    </location>
</feature>
<evidence type="ECO:0000256" key="7">
    <source>
        <dbReference type="ARBA" id="ARBA00022989"/>
    </source>
</evidence>
<evidence type="ECO:0000256" key="5">
    <source>
        <dbReference type="ARBA" id="ARBA00022475"/>
    </source>
</evidence>
<dbReference type="GO" id="GO:0005886">
    <property type="term" value="C:plasma membrane"/>
    <property type="evidence" value="ECO:0007669"/>
    <property type="project" value="UniProtKB-SubCell"/>
</dbReference>
<evidence type="ECO:0000313" key="11">
    <source>
        <dbReference type="EMBL" id="PXF46774.1"/>
    </source>
</evidence>
<evidence type="ECO:0000256" key="6">
    <source>
        <dbReference type="ARBA" id="ARBA00022692"/>
    </source>
</evidence>